<sequence length="78" mass="8355">MAKRALPPRVPSLVGDGTEFDSKEYLRFSVEVLADVDVDALDEAGKVAYAQALALIAIASNAKHLQHLPLIDGNLEVP</sequence>
<gene>
    <name evidence="1" type="ORF">CC117_25320</name>
</gene>
<keyword evidence="2" id="KW-1185">Reference proteome</keyword>
<dbReference type="EMBL" id="MBLM01000140">
    <property type="protein sequence ID" value="OHV32139.1"/>
    <property type="molecule type" value="Genomic_DNA"/>
</dbReference>
<evidence type="ECO:0000313" key="1">
    <source>
        <dbReference type="EMBL" id="OHV32139.1"/>
    </source>
</evidence>
<dbReference type="RefSeq" id="WP_018635756.1">
    <property type="nucleotide sequence ID" value="NZ_MBLM01000140.1"/>
</dbReference>
<proteinExistence type="predicted"/>
<dbReference type="AlphaFoldDB" id="A0A1S1QF11"/>
<dbReference type="Proteomes" id="UP000179627">
    <property type="component" value="Unassembled WGS sequence"/>
</dbReference>
<organism evidence="1 2">
    <name type="scientific">Parafrankia colletiae</name>
    <dbReference type="NCBI Taxonomy" id="573497"/>
    <lineage>
        <taxon>Bacteria</taxon>
        <taxon>Bacillati</taxon>
        <taxon>Actinomycetota</taxon>
        <taxon>Actinomycetes</taxon>
        <taxon>Frankiales</taxon>
        <taxon>Frankiaceae</taxon>
        <taxon>Parafrankia</taxon>
    </lineage>
</organism>
<protein>
    <submittedName>
        <fullName evidence="1">Uncharacterized protein</fullName>
    </submittedName>
</protein>
<accession>A0A1S1QF11</accession>
<name>A0A1S1QF11_9ACTN</name>
<evidence type="ECO:0000313" key="2">
    <source>
        <dbReference type="Proteomes" id="UP000179627"/>
    </source>
</evidence>
<comment type="caution">
    <text evidence="1">The sequence shown here is derived from an EMBL/GenBank/DDBJ whole genome shotgun (WGS) entry which is preliminary data.</text>
</comment>
<reference evidence="2" key="1">
    <citation type="submission" date="2016-07" db="EMBL/GenBank/DDBJ databases">
        <title>Sequence Frankia sp. strain CcI1.17.</title>
        <authorList>
            <person name="Ghodhbane-Gtari F."/>
            <person name="Swanson E."/>
            <person name="Gueddou A."/>
            <person name="Morris K."/>
            <person name="Hezbri K."/>
            <person name="Ktari A."/>
            <person name="Nouioui I."/>
            <person name="Abebe-Akele F."/>
            <person name="Simpson S."/>
            <person name="Thomas K."/>
            <person name="Gtari M."/>
            <person name="Tisa L.S."/>
            <person name="Hurst S."/>
        </authorList>
    </citation>
    <scope>NUCLEOTIDE SEQUENCE [LARGE SCALE GENOMIC DNA]</scope>
    <source>
        <strain evidence="2">Cc1.17</strain>
    </source>
</reference>